<evidence type="ECO:0000256" key="3">
    <source>
        <dbReference type="ARBA" id="ARBA00064542"/>
    </source>
</evidence>
<comment type="function">
    <text evidence="4">One of the primary rRNA binding proteins, it binds directly to 16S rRNA where it helps nucleate assembly of the platform of the 30S subunit by binding and bridging several RNA helices of the 16S rRNA.</text>
</comment>
<dbReference type="FunFam" id="1.10.287.10:FF:000002">
    <property type="entry name" value="30S ribosomal protein S15"/>
    <property type="match status" value="1"/>
</dbReference>
<dbReference type="KEGG" id="seri:SERIO_v1c07830"/>
<dbReference type="GO" id="GO:0022627">
    <property type="term" value="C:cytosolic small ribosomal subunit"/>
    <property type="evidence" value="ECO:0007669"/>
    <property type="project" value="TreeGrafter"/>
</dbReference>
<dbReference type="CDD" id="cd00353">
    <property type="entry name" value="Ribosomal_S15p_S13e"/>
    <property type="match status" value="1"/>
</dbReference>
<evidence type="ECO:0000256" key="1">
    <source>
        <dbReference type="ARBA" id="ARBA00022980"/>
    </source>
</evidence>
<dbReference type="SMART" id="SM01387">
    <property type="entry name" value="Ribosomal_S15"/>
    <property type="match status" value="1"/>
</dbReference>
<gene>
    <name evidence="4 6" type="primary">rpsO</name>
    <name evidence="6" type="ORF">SERIO_v1c07830</name>
</gene>
<dbReference type="Proteomes" id="UP000035661">
    <property type="component" value="Chromosome"/>
</dbReference>
<dbReference type="Pfam" id="PF00312">
    <property type="entry name" value="Ribosomal_S15"/>
    <property type="match status" value="1"/>
</dbReference>
<evidence type="ECO:0000256" key="2">
    <source>
        <dbReference type="ARBA" id="ARBA00023274"/>
    </source>
</evidence>
<evidence type="ECO:0000256" key="4">
    <source>
        <dbReference type="HAMAP-Rule" id="MF_01343"/>
    </source>
</evidence>
<dbReference type="PATRIC" id="fig|743698.3.peg.786"/>
<dbReference type="NCBIfam" id="TIGR00952">
    <property type="entry name" value="S15_bact"/>
    <property type="match status" value="1"/>
</dbReference>
<sequence>MLTKEQKAEIVAKYGRNKNDTGLPEVQIAILTKEINNATEHLQTHKKDITSRRSLLKNVAQRKHLLSYLANKDFERYKAIIEALKIRK</sequence>
<keyword evidence="1 4" id="KW-0689">Ribosomal protein</keyword>
<dbReference type="SUPFAM" id="SSF47060">
    <property type="entry name" value="S15/NS1 RNA-binding domain"/>
    <property type="match status" value="1"/>
</dbReference>
<comment type="similarity">
    <text evidence="4 5">Belongs to the universal ribosomal protein uS15 family.</text>
</comment>
<evidence type="ECO:0000256" key="5">
    <source>
        <dbReference type="RuleBase" id="RU003919"/>
    </source>
</evidence>
<evidence type="ECO:0000313" key="6">
    <source>
        <dbReference type="EMBL" id="AKM54345.1"/>
    </source>
</evidence>
<dbReference type="STRING" id="315358.SERIO_v1c07830"/>
<comment type="function">
    <text evidence="4">Forms an intersubunit bridge (bridge B4) with the 23S rRNA of the 50S subunit in the ribosome.</text>
</comment>
<dbReference type="AlphaFoldDB" id="A0A0H3XIN8"/>
<dbReference type="InterPro" id="IPR009068">
    <property type="entry name" value="uS15_NS1_RNA-bd_sf"/>
</dbReference>
<organism evidence="6 7">
    <name type="scientific">Spiroplasma eriocheiris</name>
    <dbReference type="NCBI Taxonomy" id="315358"/>
    <lineage>
        <taxon>Bacteria</taxon>
        <taxon>Bacillati</taxon>
        <taxon>Mycoplasmatota</taxon>
        <taxon>Mollicutes</taxon>
        <taxon>Entomoplasmatales</taxon>
        <taxon>Spiroplasmataceae</taxon>
        <taxon>Spiroplasma</taxon>
    </lineage>
</organism>
<accession>A0A0H3XIN8</accession>
<dbReference type="PANTHER" id="PTHR23321:SF26">
    <property type="entry name" value="SMALL RIBOSOMAL SUBUNIT PROTEIN US15M"/>
    <property type="match status" value="1"/>
</dbReference>
<keyword evidence="4" id="KW-0694">RNA-binding</keyword>
<dbReference type="InterPro" id="IPR000589">
    <property type="entry name" value="Ribosomal_uS15"/>
</dbReference>
<dbReference type="InterPro" id="IPR005290">
    <property type="entry name" value="Ribosomal_uS15_bac-type"/>
</dbReference>
<keyword evidence="4" id="KW-0699">rRNA-binding</keyword>
<dbReference type="GO" id="GO:0006412">
    <property type="term" value="P:translation"/>
    <property type="evidence" value="ECO:0007669"/>
    <property type="project" value="UniProtKB-UniRule"/>
</dbReference>
<comment type="subunit">
    <text evidence="3 4">Part of the 30S ribosomal subunit. Forms a bridge to the 50S subunit in the 70S ribosome, contacting the 23S rRNA.</text>
</comment>
<protein>
    <recommendedName>
        <fullName evidence="4">Small ribosomal subunit protein uS15</fullName>
    </recommendedName>
</protein>
<dbReference type="GO" id="GO:0003735">
    <property type="term" value="F:structural constituent of ribosome"/>
    <property type="evidence" value="ECO:0007669"/>
    <property type="project" value="InterPro"/>
</dbReference>
<dbReference type="Gene3D" id="1.10.287.10">
    <property type="entry name" value="S15/NS1, RNA-binding"/>
    <property type="match status" value="1"/>
</dbReference>
<keyword evidence="2 4" id="KW-0687">Ribonucleoprotein</keyword>
<dbReference type="PANTHER" id="PTHR23321">
    <property type="entry name" value="RIBOSOMAL PROTEIN S15, BACTERIAL AND ORGANELLAR"/>
    <property type="match status" value="1"/>
</dbReference>
<reference evidence="7" key="2">
    <citation type="submission" date="2015-06" db="EMBL/GenBank/DDBJ databases">
        <title>Complete genome sequence of Spiroplasma eriocheiris TDA-040725-5 (DSM 21848).</title>
        <authorList>
            <person name="Lo W.-S."/>
            <person name="Kuo C.-H."/>
        </authorList>
    </citation>
    <scope>NUCLEOTIDE SEQUENCE [LARGE SCALE GENOMIC DNA]</scope>
    <source>
        <strain evidence="7">TDA-040725-5</strain>
    </source>
</reference>
<dbReference type="RefSeq" id="WP_047791556.1">
    <property type="nucleotide sequence ID" value="NZ_CP011856.1"/>
</dbReference>
<evidence type="ECO:0000313" key="7">
    <source>
        <dbReference type="Proteomes" id="UP000035661"/>
    </source>
</evidence>
<name>A0A0H3XIN8_9MOLU</name>
<proteinExistence type="inferred from homology"/>
<dbReference type="EMBL" id="CP011856">
    <property type="protein sequence ID" value="AKM54345.1"/>
    <property type="molecule type" value="Genomic_DNA"/>
</dbReference>
<dbReference type="Gene3D" id="6.10.250.3130">
    <property type="match status" value="1"/>
</dbReference>
<dbReference type="GO" id="GO:0019843">
    <property type="term" value="F:rRNA binding"/>
    <property type="evidence" value="ECO:0007669"/>
    <property type="project" value="UniProtKB-UniRule"/>
</dbReference>
<keyword evidence="7" id="KW-1185">Reference proteome</keyword>
<reference evidence="6 7" key="1">
    <citation type="journal article" date="2015" name="Genome Biol. Evol.">
        <title>Found and Lost: The Fates of Horizontally Acquired Genes in Arthropod-Symbiotic Spiroplasma.</title>
        <authorList>
            <person name="Lo W.S."/>
            <person name="Gasparich G.E."/>
            <person name="Kuo C.H."/>
        </authorList>
    </citation>
    <scope>NUCLEOTIDE SEQUENCE [LARGE SCALE GENOMIC DNA]</scope>
    <source>
        <strain evidence="7">TDA-040725-5</strain>
    </source>
</reference>
<dbReference type="HAMAP" id="MF_01343_B">
    <property type="entry name" value="Ribosomal_uS15_B"/>
    <property type="match status" value="1"/>
</dbReference>